<organism evidence="1 2">
    <name type="scientific">Nostoc linckia z8</name>
    <dbReference type="NCBI Taxonomy" id="1628746"/>
    <lineage>
        <taxon>Bacteria</taxon>
        <taxon>Bacillati</taxon>
        <taxon>Cyanobacteriota</taxon>
        <taxon>Cyanophyceae</taxon>
        <taxon>Nostocales</taxon>
        <taxon>Nostocaceae</taxon>
        <taxon>Nostoc</taxon>
    </lineage>
</organism>
<dbReference type="AlphaFoldDB" id="A0A9Q5ZCR3"/>
<proteinExistence type="predicted"/>
<sequence>MFYRLSVKEKLWKKHFTRIAGHDIKSKAAVRLKFCFFSCQFQAVNKIVDNIVAIGSETGKISILAHLAFCAIIFTPTPGKPANLLLF</sequence>
<reference evidence="1 2" key="1">
    <citation type="submission" date="2015-02" db="EMBL/GenBank/DDBJ databases">
        <title>Nostoc linckia genome annotation.</title>
        <authorList>
            <person name="Zhou Z."/>
        </authorList>
    </citation>
    <scope>NUCLEOTIDE SEQUENCE [LARGE SCALE GENOMIC DNA]</scope>
    <source>
        <strain evidence="2">z8</strain>
    </source>
</reference>
<accession>A0A9Q5ZCR3</accession>
<evidence type="ECO:0000313" key="1">
    <source>
        <dbReference type="EMBL" id="PHK03897.1"/>
    </source>
</evidence>
<protein>
    <submittedName>
        <fullName evidence="1">Uncharacterized protein</fullName>
    </submittedName>
</protein>
<gene>
    <name evidence="1" type="ORF">VF08_13480</name>
</gene>
<evidence type="ECO:0000313" key="2">
    <source>
        <dbReference type="Proteomes" id="UP000222310"/>
    </source>
</evidence>
<name>A0A9Q5ZCR3_NOSLI</name>
<dbReference type="EMBL" id="LAHD01000031">
    <property type="protein sequence ID" value="PHK03897.1"/>
    <property type="molecule type" value="Genomic_DNA"/>
</dbReference>
<dbReference type="Proteomes" id="UP000222310">
    <property type="component" value="Unassembled WGS sequence"/>
</dbReference>
<comment type="caution">
    <text evidence="1">The sequence shown here is derived from an EMBL/GenBank/DDBJ whole genome shotgun (WGS) entry which is preliminary data.</text>
</comment>